<evidence type="ECO:0000256" key="1">
    <source>
        <dbReference type="ARBA" id="ARBA00022898"/>
    </source>
</evidence>
<dbReference type="SUPFAM" id="SSF53383">
    <property type="entry name" value="PLP-dependent transferases"/>
    <property type="match status" value="1"/>
</dbReference>
<dbReference type="EMBL" id="JAVRER010000009">
    <property type="protein sequence ID" value="MDT0415533.1"/>
    <property type="molecule type" value="Genomic_DNA"/>
</dbReference>
<feature type="domain" description="Aminotransferase class V" evidence="3">
    <location>
        <begin position="42"/>
        <end position="389"/>
    </location>
</feature>
<dbReference type="InterPro" id="IPR015424">
    <property type="entry name" value="PyrdxlP-dep_Trfase"/>
</dbReference>
<dbReference type="Gene3D" id="3.90.1150.10">
    <property type="entry name" value="Aspartate Aminotransferase, domain 1"/>
    <property type="match status" value="1"/>
</dbReference>
<name>A0ABD5E298_9ACTN</name>
<organism evidence="4 5">
    <name type="scientific">Streptomyces evansiae</name>
    <dbReference type="NCBI Taxonomy" id="3075535"/>
    <lineage>
        <taxon>Bacteria</taxon>
        <taxon>Bacillati</taxon>
        <taxon>Actinomycetota</taxon>
        <taxon>Actinomycetes</taxon>
        <taxon>Kitasatosporales</taxon>
        <taxon>Streptomycetaceae</taxon>
        <taxon>Streptomyces</taxon>
    </lineage>
</organism>
<dbReference type="InterPro" id="IPR000192">
    <property type="entry name" value="Aminotrans_V_dom"/>
</dbReference>
<comment type="caution">
    <text evidence="4">The sequence shown here is derived from an EMBL/GenBank/DDBJ whole genome shotgun (WGS) entry which is preliminary data.</text>
</comment>
<dbReference type="InterPro" id="IPR015422">
    <property type="entry name" value="PyrdxlP-dep_Trfase_small"/>
</dbReference>
<keyword evidence="1" id="KW-0663">Pyridoxal phosphate</keyword>
<dbReference type="Proteomes" id="UP001183607">
    <property type="component" value="Unassembled WGS sequence"/>
</dbReference>
<dbReference type="AlphaFoldDB" id="A0ABD5E298"/>
<evidence type="ECO:0000259" key="3">
    <source>
        <dbReference type="Pfam" id="PF00266"/>
    </source>
</evidence>
<sequence length="405" mass="42707">MTTQAQKPGTSGGEATGAPGPADFALDPEVRHLNHGSFGTVPRPVLDRLAALRAEMESNPDAWWRTLTGRIAAARAEVAAFLRTAPDSLAFVPNASAGASTVLASLRFTRGARILMTDHTYGAVAMGARRVAALHGAVVDTVHVPLDASTEHIRSLFARELGSGAPVELVVVDQITSPTARLFPLPEIVAEAHAAGARVLVDGAHAPGLLADPLGHASGADYWTGNLHKWVCGPRGTAALVAAEDVAQDLVPLVNSWGAPNPYPHRFDEQGTQDVTGWLAVPGSLAFFAERGGWDAARATMDRTVTAAQALLAEALHADLSGVTVNEALAMRLIPLAPVLATDPDRAAALQRRVAAELRCEVSITSWDGRGFLRLSAHVYNRPEEYEYLAERLPALLTAAAREAA</sequence>
<evidence type="ECO:0000313" key="5">
    <source>
        <dbReference type="Proteomes" id="UP001183607"/>
    </source>
</evidence>
<keyword evidence="4" id="KW-0808">Transferase</keyword>
<evidence type="ECO:0000313" key="4">
    <source>
        <dbReference type="EMBL" id="MDT0415533.1"/>
    </source>
</evidence>
<dbReference type="RefSeq" id="WP_311676854.1">
    <property type="nucleotide sequence ID" value="NZ_JAVRER010000009.1"/>
</dbReference>
<reference evidence="5" key="1">
    <citation type="submission" date="2023-07" db="EMBL/GenBank/DDBJ databases">
        <title>30 novel species of actinomycetes from the DSMZ collection.</title>
        <authorList>
            <person name="Nouioui I."/>
        </authorList>
    </citation>
    <scope>NUCLEOTIDE SEQUENCE [LARGE SCALE GENOMIC DNA]</scope>
    <source>
        <strain evidence="5">DSM 41982</strain>
    </source>
</reference>
<accession>A0ABD5E298</accession>
<dbReference type="GO" id="GO:0008483">
    <property type="term" value="F:transaminase activity"/>
    <property type="evidence" value="ECO:0007669"/>
    <property type="project" value="UniProtKB-KW"/>
</dbReference>
<dbReference type="Pfam" id="PF00266">
    <property type="entry name" value="Aminotran_5"/>
    <property type="match status" value="1"/>
</dbReference>
<protein>
    <submittedName>
        <fullName evidence="4">Aminotransferase class V-fold PLP-dependent enzyme</fullName>
    </submittedName>
</protein>
<gene>
    <name evidence="4" type="ORF">RM574_08515</name>
</gene>
<dbReference type="PANTHER" id="PTHR43092">
    <property type="entry name" value="L-CYSTEINE DESULFHYDRASE"/>
    <property type="match status" value="1"/>
</dbReference>
<keyword evidence="4" id="KW-0032">Aminotransferase</keyword>
<dbReference type="PANTHER" id="PTHR43092:SF2">
    <property type="entry name" value="HERCYNYLCYSTEINE SULFOXIDE LYASE"/>
    <property type="match status" value="1"/>
</dbReference>
<feature type="region of interest" description="Disordered" evidence="2">
    <location>
        <begin position="1"/>
        <end position="27"/>
    </location>
</feature>
<dbReference type="InterPro" id="IPR015421">
    <property type="entry name" value="PyrdxlP-dep_Trfase_major"/>
</dbReference>
<evidence type="ECO:0000256" key="2">
    <source>
        <dbReference type="SAM" id="MobiDB-lite"/>
    </source>
</evidence>
<proteinExistence type="predicted"/>
<dbReference type="Gene3D" id="3.40.640.10">
    <property type="entry name" value="Type I PLP-dependent aspartate aminotransferase-like (Major domain)"/>
    <property type="match status" value="1"/>
</dbReference>